<dbReference type="InterPro" id="IPR041577">
    <property type="entry name" value="RT_RNaseH_2"/>
</dbReference>
<dbReference type="SUPFAM" id="SSF56672">
    <property type="entry name" value="DNA/RNA polymerases"/>
    <property type="match status" value="1"/>
</dbReference>
<reference evidence="3" key="1">
    <citation type="submission" date="2022-11" db="UniProtKB">
        <authorList>
            <consortium name="WormBaseParasite"/>
        </authorList>
    </citation>
    <scope>IDENTIFICATION</scope>
</reference>
<dbReference type="WBParaSite" id="nRc.2.0.1.t06399-RA">
    <property type="protein sequence ID" value="nRc.2.0.1.t06399-RA"/>
    <property type="gene ID" value="nRc.2.0.1.g06399"/>
</dbReference>
<dbReference type="Proteomes" id="UP000887565">
    <property type="component" value="Unplaced"/>
</dbReference>
<dbReference type="AlphaFoldDB" id="A0A915HWY8"/>
<protein>
    <submittedName>
        <fullName evidence="3">Reverse transcriptase/retrotransposon-derived protein RNase H-like domain-containing protein</fullName>
    </submittedName>
</protein>
<sequence length="259" mass="28454">MDEHHAAFEGIKSALTSSPFLRYLVYDGKAQFVIQTNASTTAIGAILYQENGNDQWVIVYNSRACANFLSRKDDGDKTLIPNTKNLTAKIFGKNFHPAGATMATDLTVPELLPAATPLPTEVNAKINAVTCAMTKKIISQPTLSNLMPATADYGPATAEAIMIAAHEEVLKAQAADPAISKIIATLNTDNATKHPPIFFVEDQLLYRQIKDVKQLVFPASMDCFTKFVSEHPIPDKRPQESWNHSSRRVVNNLITPRCK</sequence>
<accession>A0A915HWY8</accession>
<dbReference type="Pfam" id="PF17919">
    <property type="entry name" value="RT_RNaseH_2"/>
    <property type="match status" value="1"/>
</dbReference>
<proteinExistence type="predicted"/>
<name>A0A915HWY8_ROMCU</name>
<evidence type="ECO:0000313" key="2">
    <source>
        <dbReference type="Proteomes" id="UP000887565"/>
    </source>
</evidence>
<evidence type="ECO:0000259" key="1">
    <source>
        <dbReference type="Pfam" id="PF17919"/>
    </source>
</evidence>
<evidence type="ECO:0000313" key="3">
    <source>
        <dbReference type="WBParaSite" id="nRc.2.0.1.t06399-RA"/>
    </source>
</evidence>
<dbReference type="InterPro" id="IPR043502">
    <property type="entry name" value="DNA/RNA_pol_sf"/>
</dbReference>
<organism evidence="2 3">
    <name type="scientific">Romanomermis culicivorax</name>
    <name type="common">Nematode worm</name>
    <dbReference type="NCBI Taxonomy" id="13658"/>
    <lineage>
        <taxon>Eukaryota</taxon>
        <taxon>Metazoa</taxon>
        <taxon>Ecdysozoa</taxon>
        <taxon>Nematoda</taxon>
        <taxon>Enoplea</taxon>
        <taxon>Dorylaimia</taxon>
        <taxon>Mermithida</taxon>
        <taxon>Mermithoidea</taxon>
        <taxon>Mermithidae</taxon>
        <taxon>Romanomermis</taxon>
    </lineage>
</organism>
<feature type="domain" description="Reverse transcriptase/retrotransposon-derived protein RNase H-like" evidence="1">
    <location>
        <begin position="2"/>
        <end position="77"/>
    </location>
</feature>
<keyword evidence="2" id="KW-1185">Reference proteome</keyword>